<evidence type="ECO:0000256" key="3">
    <source>
        <dbReference type="ARBA" id="ARBA00023082"/>
    </source>
</evidence>
<evidence type="ECO:0000256" key="6">
    <source>
        <dbReference type="RuleBase" id="RU000716"/>
    </source>
</evidence>
<dbReference type="PROSITE" id="PS01063">
    <property type="entry name" value="SIGMA70_ECF"/>
    <property type="match status" value="1"/>
</dbReference>
<dbReference type="GO" id="GO:0006352">
    <property type="term" value="P:DNA-templated transcription initiation"/>
    <property type="evidence" value="ECO:0007669"/>
    <property type="project" value="InterPro"/>
</dbReference>
<evidence type="ECO:0000259" key="8">
    <source>
        <dbReference type="Pfam" id="PF08281"/>
    </source>
</evidence>
<keyword evidence="3 6" id="KW-0731">Sigma factor</keyword>
<dbReference type="InterPro" id="IPR007627">
    <property type="entry name" value="RNA_pol_sigma70_r2"/>
</dbReference>
<dbReference type="Pfam" id="PF08281">
    <property type="entry name" value="Sigma70_r4_2"/>
    <property type="match status" value="1"/>
</dbReference>
<gene>
    <name evidence="9" type="ORF">HMPREF1555_00494</name>
</gene>
<dbReference type="CDD" id="cd06171">
    <property type="entry name" value="Sigma70_r4"/>
    <property type="match status" value="1"/>
</dbReference>
<comment type="caution">
    <text evidence="9">The sequence shown here is derived from an EMBL/GenBank/DDBJ whole genome shotgun (WGS) entry which is preliminary data.</text>
</comment>
<feature type="domain" description="RNA polymerase sigma factor 70 region 4 type 2" evidence="8">
    <location>
        <begin position="142"/>
        <end position="193"/>
    </location>
</feature>
<dbReference type="Pfam" id="PF04542">
    <property type="entry name" value="Sigma70_r2"/>
    <property type="match status" value="1"/>
</dbReference>
<dbReference type="PANTHER" id="PTHR43133">
    <property type="entry name" value="RNA POLYMERASE ECF-TYPE SIGMA FACTO"/>
    <property type="match status" value="1"/>
</dbReference>
<keyword evidence="4 6" id="KW-0238">DNA-binding</keyword>
<proteinExistence type="inferred from homology"/>
<dbReference type="NCBIfam" id="TIGR02937">
    <property type="entry name" value="sigma70-ECF"/>
    <property type="match status" value="1"/>
</dbReference>
<evidence type="ECO:0000256" key="2">
    <source>
        <dbReference type="ARBA" id="ARBA00023015"/>
    </source>
</evidence>
<dbReference type="Gene3D" id="1.10.1740.10">
    <property type="match status" value="1"/>
</dbReference>
<name>A0A0E2LSY5_PORGN</name>
<keyword evidence="2 6" id="KW-0805">Transcription regulation</keyword>
<dbReference type="InterPro" id="IPR039425">
    <property type="entry name" value="RNA_pol_sigma-70-like"/>
</dbReference>
<dbReference type="SUPFAM" id="SSF88946">
    <property type="entry name" value="Sigma2 domain of RNA polymerase sigma factors"/>
    <property type="match status" value="1"/>
</dbReference>
<evidence type="ECO:0000256" key="5">
    <source>
        <dbReference type="ARBA" id="ARBA00023163"/>
    </source>
</evidence>
<dbReference type="GO" id="GO:0003677">
    <property type="term" value="F:DNA binding"/>
    <property type="evidence" value="ECO:0007669"/>
    <property type="project" value="UniProtKB-KW"/>
</dbReference>
<organism evidence="9 10">
    <name type="scientific">Porphyromonas gingivalis F0570</name>
    <dbReference type="NCBI Taxonomy" id="1227271"/>
    <lineage>
        <taxon>Bacteria</taxon>
        <taxon>Pseudomonadati</taxon>
        <taxon>Bacteroidota</taxon>
        <taxon>Bacteroidia</taxon>
        <taxon>Bacteroidales</taxon>
        <taxon>Porphyromonadaceae</taxon>
        <taxon>Porphyromonas</taxon>
    </lineage>
</organism>
<dbReference type="AlphaFoldDB" id="A0A0E2LSY5"/>
<dbReference type="InterPro" id="IPR000838">
    <property type="entry name" value="RNA_pol_sigma70_ECF_CS"/>
</dbReference>
<dbReference type="Proteomes" id="UP000016630">
    <property type="component" value="Unassembled WGS sequence"/>
</dbReference>
<dbReference type="GO" id="GO:0016987">
    <property type="term" value="F:sigma factor activity"/>
    <property type="evidence" value="ECO:0007669"/>
    <property type="project" value="UniProtKB-KW"/>
</dbReference>
<reference evidence="9 10" key="1">
    <citation type="submission" date="2013-06" db="EMBL/GenBank/DDBJ databases">
        <authorList>
            <person name="Weinstock G."/>
            <person name="Sodergren E."/>
            <person name="Lobos E.A."/>
            <person name="Fulton L."/>
            <person name="Fulton R."/>
            <person name="Courtney L."/>
            <person name="Fronick C."/>
            <person name="O'Laughlin M."/>
            <person name="Godfrey J."/>
            <person name="Wilson R.M."/>
            <person name="Miner T."/>
            <person name="Farmer C."/>
            <person name="Delehaunty K."/>
            <person name="Cordes M."/>
            <person name="Minx P."/>
            <person name="Tomlinson C."/>
            <person name="Chen J."/>
            <person name="Wollam A."/>
            <person name="Pepin K.H."/>
            <person name="Bhonagiri V."/>
            <person name="Zhang X."/>
            <person name="Warren W."/>
            <person name="Mitreva M."/>
            <person name="Mardis E.R."/>
            <person name="Wilson R.K."/>
        </authorList>
    </citation>
    <scope>NUCLEOTIDE SEQUENCE [LARGE SCALE GENOMIC DNA]</scope>
    <source>
        <strain evidence="9 10">F0570</strain>
    </source>
</reference>
<dbReference type="InterPro" id="IPR036388">
    <property type="entry name" value="WH-like_DNA-bd_sf"/>
</dbReference>
<dbReference type="PATRIC" id="fig|1227271.3.peg.448"/>
<dbReference type="PANTHER" id="PTHR43133:SF51">
    <property type="entry name" value="RNA POLYMERASE SIGMA FACTOR"/>
    <property type="match status" value="1"/>
</dbReference>
<accession>A0A0E2LSY5</accession>
<dbReference type="EMBL" id="AWUW01000028">
    <property type="protein sequence ID" value="ERJ68259.1"/>
    <property type="molecule type" value="Genomic_DNA"/>
</dbReference>
<comment type="similarity">
    <text evidence="1 6">Belongs to the sigma-70 factor family. ECF subfamily.</text>
</comment>
<evidence type="ECO:0000313" key="10">
    <source>
        <dbReference type="Proteomes" id="UP000016630"/>
    </source>
</evidence>
<dbReference type="InterPro" id="IPR013324">
    <property type="entry name" value="RNA_pol_sigma_r3/r4-like"/>
</dbReference>
<evidence type="ECO:0000313" key="9">
    <source>
        <dbReference type="EMBL" id="ERJ68259.1"/>
    </source>
</evidence>
<evidence type="ECO:0000256" key="1">
    <source>
        <dbReference type="ARBA" id="ARBA00010641"/>
    </source>
</evidence>
<sequence>MDKALFCYLYRIIMADKLLISEEELLEELRDPARRRMAFEKVVRLYNRKLYWQIRRMVLSHDDTDDLLQNTFMKAWSALDGFRGEAKLSTWLYRIAMYESLNFLKKKKIEDDMSISITDENSYLLDNLTGDVYFDGDEAEIAFQKAILELPDKQRLVFNLRYYDEMPYEKMAEITGTSEGALKASYHHAVKKLERFLSPDD</sequence>
<feature type="domain" description="RNA polymerase sigma-70 region 2" evidence="7">
    <location>
        <begin position="43"/>
        <end position="108"/>
    </location>
</feature>
<dbReference type="Gene3D" id="1.10.10.10">
    <property type="entry name" value="Winged helix-like DNA-binding domain superfamily/Winged helix DNA-binding domain"/>
    <property type="match status" value="1"/>
</dbReference>
<dbReference type="InterPro" id="IPR013325">
    <property type="entry name" value="RNA_pol_sigma_r2"/>
</dbReference>
<dbReference type="HOGENOM" id="CLU_047691_3_0_10"/>
<evidence type="ECO:0000256" key="4">
    <source>
        <dbReference type="ARBA" id="ARBA00023125"/>
    </source>
</evidence>
<protein>
    <recommendedName>
        <fullName evidence="6">RNA polymerase sigma factor</fullName>
    </recommendedName>
</protein>
<evidence type="ECO:0000259" key="7">
    <source>
        <dbReference type="Pfam" id="PF04542"/>
    </source>
</evidence>
<dbReference type="InterPro" id="IPR014284">
    <property type="entry name" value="RNA_pol_sigma-70_dom"/>
</dbReference>
<dbReference type="InterPro" id="IPR013249">
    <property type="entry name" value="RNA_pol_sigma70_r4_t2"/>
</dbReference>
<dbReference type="SUPFAM" id="SSF88659">
    <property type="entry name" value="Sigma3 and sigma4 domains of RNA polymerase sigma factors"/>
    <property type="match status" value="1"/>
</dbReference>
<keyword evidence="5 6" id="KW-0804">Transcription</keyword>